<evidence type="ECO:0000256" key="2">
    <source>
        <dbReference type="ARBA" id="ARBA00007018"/>
    </source>
</evidence>
<dbReference type="GO" id="GO:0016020">
    <property type="term" value="C:membrane"/>
    <property type="evidence" value="ECO:0007669"/>
    <property type="project" value="UniProtKB-SubCell"/>
</dbReference>
<dbReference type="GO" id="GO:0046872">
    <property type="term" value="F:metal ion binding"/>
    <property type="evidence" value="ECO:0007669"/>
    <property type="project" value="UniProtKB-KW"/>
</dbReference>
<feature type="binding site" evidence="6">
    <location>
        <position position="115"/>
    </location>
    <ligand>
        <name>Zn(2+)</name>
        <dbReference type="ChEBI" id="CHEBI:29105"/>
    </ligand>
</feature>
<evidence type="ECO:0000256" key="3">
    <source>
        <dbReference type="ARBA" id="ARBA00022692"/>
    </source>
</evidence>
<feature type="transmembrane region" description="Helical" evidence="7">
    <location>
        <begin position="74"/>
        <end position="93"/>
    </location>
</feature>
<keyword evidence="3 7" id="KW-0812">Transmembrane</keyword>
<feature type="transmembrane region" description="Helical" evidence="7">
    <location>
        <begin position="113"/>
        <end position="133"/>
    </location>
</feature>
<gene>
    <name evidence="8" type="ORF">DSPE1174_LOCUS30145</name>
</gene>
<organism evidence="8">
    <name type="scientific">Octactis speculum</name>
    <dbReference type="NCBI Taxonomy" id="3111310"/>
    <lineage>
        <taxon>Eukaryota</taxon>
        <taxon>Sar</taxon>
        <taxon>Stramenopiles</taxon>
        <taxon>Ochrophyta</taxon>
        <taxon>Dictyochophyceae</taxon>
        <taxon>Dictyochales</taxon>
        <taxon>Dictyochaceae</taxon>
        <taxon>Octactis</taxon>
    </lineage>
</organism>
<accession>A0A7S2H7B8</accession>
<evidence type="ECO:0000256" key="7">
    <source>
        <dbReference type="SAM" id="Phobius"/>
    </source>
</evidence>
<dbReference type="InterPro" id="IPR004254">
    <property type="entry name" value="AdipoR/HlyIII-related"/>
</dbReference>
<dbReference type="EMBL" id="HBGS01057792">
    <property type="protein sequence ID" value="CAD9482456.1"/>
    <property type="molecule type" value="Transcribed_RNA"/>
</dbReference>
<evidence type="ECO:0000313" key="8">
    <source>
        <dbReference type="EMBL" id="CAD9482456.1"/>
    </source>
</evidence>
<feature type="binding site" evidence="6">
    <location>
        <position position="111"/>
    </location>
    <ligand>
        <name>Zn(2+)</name>
        <dbReference type="ChEBI" id="CHEBI:29105"/>
    </ligand>
</feature>
<comment type="subcellular location">
    <subcellularLocation>
        <location evidence="1">Membrane</location>
        <topology evidence="1">Multi-pass membrane protein</topology>
    </subcellularLocation>
</comment>
<keyword evidence="6" id="KW-0479">Metal-binding</keyword>
<keyword evidence="6" id="KW-0862">Zinc</keyword>
<reference evidence="8" key="1">
    <citation type="submission" date="2021-01" db="EMBL/GenBank/DDBJ databases">
        <authorList>
            <person name="Corre E."/>
            <person name="Pelletier E."/>
            <person name="Niang G."/>
            <person name="Scheremetjew M."/>
            <person name="Finn R."/>
            <person name="Kale V."/>
            <person name="Holt S."/>
            <person name="Cochrane G."/>
            <person name="Meng A."/>
            <person name="Brown T."/>
            <person name="Cohen L."/>
        </authorList>
    </citation>
    <scope>NUCLEOTIDE SEQUENCE</scope>
    <source>
        <strain evidence="8">CCMP1381</strain>
    </source>
</reference>
<evidence type="ECO:0000256" key="6">
    <source>
        <dbReference type="PIRSR" id="PIRSR604254-1"/>
    </source>
</evidence>
<keyword evidence="4 7" id="KW-1133">Transmembrane helix</keyword>
<evidence type="ECO:0000256" key="5">
    <source>
        <dbReference type="ARBA" id="ARBA00023136"/>
    </source>
</evidence>
<dbReference type="GO" id="GO:0038023">
    <property type="term" value="F:signaling receptor activity"/>
    <property type="evidence" value="ECO:0007669"/>
    <property type="project" value="TreeGrafter"/>
</dbReference>
<feature type="transmembrane region" description="Helical" evidence="7">
    <location>
        <begin position="35"/>
        <end position="53"/>
    </location>
</feature>
<protein>
    <submittedName>
        <fullName evidence="8">Uncharacterized protein</fullName>
    </submittedName>
</protein>
<evidence type="ECO:0000256" key="1">
    <source>
        <dbReference type="ARBA" id="ARBA00004141"/>
    </source>
</evidence>
<feature type="transmembrane region" description="Helical" evidence="7">
    <location>
        <begin position="12"/>
        <end position="29"/>
    </location>
</feature>
<dbReference type="AlphaFoldDB" id="A0A7S2H7B8"/>
<proteinExistence type="inferred from homology"/>
<comment type="similarity">
    <text evidence="2">Belongs to the ADIPOR family.</text>
</comment>
<keyword evidence="5 7" id="KW-0472">Membrane</keyword>
<dbReference type="PANTHER" id="PTHR20855:SF52">
    <property type="entry name" value="ADIPONECTIN RECEPTOR PROTEIN"/>
    <property type="match status" value="1"/>
</dbReference>
<dbReference type="Pfam" id="PF03006">
    <property type="entry name" value="HlyIII"/>
    <property type="match status" value="1"/>
</dbReference>
<dbReference type="PANTHER" id="PTHR20855">
    <property type="entry name" value="ADIPOR/PROGESTIN RECEPTOR-RELATED"/>
    <property type="match status" value="1"/>
</dbReference>
<evidence type="ECO:0000256" key="4">
    <source>
        <dbReference type="ARBA" id="ARBA00022989"/>
    </source>
</evidence>
<name>A0A7S2H7B8_9STRA</name>
<sequence>MISWKRITRSPFSLFYKTKVFLVAALLILQDDKRAYKLLLPLYAFIHVPFLHLNIHEDVWGQQGAFNDLLFRSSVLTITGSLCGVLGCAIMMLKIPECWFPGKLDVWGHSHQWWHVLTILGPLLCMASGLDLLSYRLEQVPCA</sequence>